<name>A0A7Y3RMF8_9PROT</name>
<evidence type="ECO:0000313" key="3">
    <source>
        <dbReference type="EMBL" id="NNU16798.1"/>
    </source>
</evidence>
<evidence type="ECO:0000259" key="2">
    <source>
        <dbReference type="Pfam" id="PF03364"/>
    </source>
</evidence>
<proteinExistence type="inferred from homology"/>
<feature type="domain" description="Coenzyme Q-binding protein COQ10 START" evidence="2">
    <location>
        <begin position="10"/>
        <end position="139"/>
    </location>
</feature>
<protein>
    <submittedName>
        <fullName evidence="3">Type II toxin-antitoxin system RatA family toxin</fullName>
    </submittedName>
</protein>
<dbReference type="Proteomes" id="UP000536835">
    <property type="component" value="Unassembled WGS sequence"/>
</dbReference>
<sequence>MTAHHERILVPYTPDQMFELVMDVRKYPRFIPFVEALRVTSDDRAEDGTGQLCADMVVRYSVFRETFRSEVTAAREGHTVDIRYVKGPLQNLTNNWKFEPHEKGCCIDFRLDFAFNNRLMQAAAMKFVDHGFKRMSGAFIKEAGKRYEPVGA</sequence>
<dbReference type="Pfam" id="PF03364">
    <property type="entry name" value="Polyketide_cyc"/>
    <property type="match status" value="1"/>
</dbReference>
<dbReference type="PANTHER" id="PTHR12901">
    <property type="entry name" value="SPERM PROTEIN HOMOLOG"/>
    <property type="match status" value="1"/>
</dbReference>
<accession>A0A7Y3RMF8</accession>
<dbReference type="InterPro" id="IPR044996">
    <property type="entry name" value="COQ10-like"/>
</dbReference>
<dbReference type="InterPro" id="IPR005031">
    <property type="entry name" value="COQ10_START"/>
</dbReference>
<dbReference type="EMBL" id="JABFCX010000003">
    <property type="protein sequence ID" value="NNU16798.1"/>
    <property type="molecule type" value="Genomic_DNA"/>
</dbReference>
<dbReference type="SUPFAM" id="SSF55961">
    <property type="entry name" value="Bet v1-like"/>
    <property type="match status" value="1"/>
</dbReference>
<dbReference type="AlphaFoldDB" id="A0A7Y3RMF8"/>
<organism evidence="3 4">
    <name type="scientific">Parvularcula mediterranea</name>
    <dbReference type="NCBI Taxonomy" id="2732508"/>
    <lineage>
        <taxon>Bacteria</taxon>
        <taxon>Pseudomonadati</taxon>
        <taxon>Pseudomonadota</taxon>
        <taxon>Alphaproteobacteria</taxon>
        <taxon>Parvularculales</taxon>
        <taxon>Parvularculaceae</taxon>
        <taxon>Parvularcula</taxon>
    </lineage>
</organism>
<dbReference type="PANTHER" id="PTHR12901:SF10">
    <property type="entry name" value="COENZYME Q-BINDING PROTEIN COQ10, MITOCHONDRIAL"/>
    <property type="match status" value="1"/>
</dbReference>
<dbReference type="Gene3D" id="3.30.530.20">
    <property type="match status" value="1"/>
</dbReference>
<keyword evidence="4" id="KW-1185">Reference proteome</keyword>
<gene>
    <name evidence="3" type="ORF">HK107_10760</name>
</gene>
<comment type="similarity">
    <text evidence="1">Belongs to the ribosome association toxin RatA family.</text>
</comment>
<dbReference type="GO" id="GO:0048039">
    <property type="term" value="F:ubiquinone binding"/>
    <property type="evidence" value="ECO:0007669"/>
    <property type="project" value="InterPro"/>
</dbReference>
<dbReference type="InterPro" id="IPR023393">
    <property type="entry name" value="START-like_dom_sf"/>
</dbReference>
<dbReference type="CDD" id="cd07813">
    <property type="entry name" value="COQ10p_like"/>
    <property type="match status" value="1"/>
</dbReference>
<reference evidence="3 4" key="1">
    <citation type="submission" date="2020-05" db="EMBL/GenBank/DDBJ databases">
        <title>Parvularcula mediterraneae sp. nov., isolated from polypropylene straw from shallow seawater of the seashore of Laganas in Zakynthos island, Greece.</title>
        <authorList>
            <person name="Szabo I."/>
            <person name="Al-Omari J."/>
            <person name="Rado J."/>
            <person name="Szerdahelyi G.S."/>
        </authorList>
    </citation>
    <scope>NUCLEOTIDE SEQUENCE [LARGE SCALE GENOMIC DNA]</scope>
    <source>
        <strain evidence="3 4">ZS-1/3</strain>
    </source>
</reference>
<evidence type="ECO:0000313" key="4">
    <source>
        <dbReference type="Proteomes" id="UP000536835"/>
    </source>
</evidence>
<evidence type="ECO:0000256" key="1">
    <source>
        <dbReference type="ARBA" id="ARBA00008918"/>
    </source>
</evidence>
<dbReference type="RefSeq" id="WP_173199598.1">
    <property type="nucleotide sequence ID" value="NZ_JABFCX010000003.1"/>
</dbReference>
<dbReference type="GO" id="GO:0045333">
    <property type="term" value="P:cellular respiration"/>
    <property type="evidence" value="ECO:0007669"/>
    <property type="project" value="InterPro"/>
</dbReference>
<comment type="caution">
    <text evidence="3">The sequence shown here is derived from an EMBL/GenBank/DDBJ whole genome shotgun (WGS) entry which is preliminary data.</text>
</comment>